<sequence>MPRKAGPKPSFIIELDDKGNVVAKHKLNKQGCLVKVVNPKGITVRTKNGIVPARNLPEISFVKGENADVTKLERIDTEIDIFSNVINDIFHIIDVQNCDVFHRNPDLTDNIRMLFDLI</sequence>
<reference evidence="1" key="1">
    <citation type="submission" date="2006-10" db="EMBL/GenBank/DDBJ databases">
        <authorList>
            <person name="Amadeo P."/>
            <person name="Zhao Q."/>
            <person name="Wortman J."/>
            <person name="Fraser-Liggett C."/>
            <person name="Carlton J."/>
        </authorList>
    </citation>
    <scope>NUCLEOTIDE SEQUENCE</scope>
    <source>
        <strain evidence="1">G3</strain>
    </source>
</reference>
<evidence type="ECO:0000313" key="2">
    <source>
        <dbReference type="Proteomes" id="UP000001542"/>
    </source>
</evidence>
<dbReference type="InParanoid" id="A2FXB0"/>
<protein>
    <submittedName>
        <fullName evidence="1">Uncharacterized protein</fullName>
    </submittedName>
</protein>
<organism evidence="1 2">
    <name type="scientific">Trichomonas vaginalis (strain ATCC PRA-98 / G3)</name>
    <dbReference type="NCBI Taxonomy" id="412133"/>
    <lineage>
        <taxon>Eukaryota</taxon>
        <taxon>Metamonada</taxon>
        <taxon>Parabasalia</taxon>
        <taxon>Trichomonadida</taxon>
        <taxon>Trichomonadidae</taxon>
        <taxon>Trichomonas</taxon>
    </lineage>
</organism>
<dbReference type="KEGG" id="tva:4748147"/>
<name>A2FXB0_TRIV3</name>
<proteinExistence type="predicted"/>
<dbReference type="AlphaFoldDB" id="A2FXB0"/>
<keyword evidence="2" id="KW-1185">Reference proteome</keyword>
<accession>A2FXB0</accession>
<dbReference type="VEuPathDB" id="TrichDB:TVAGG3_0527230"/>
<dbReference type="EMBL" id="DS114106">
    <property type="protein sequence ID" value="EAX90462.1"/>
    <property type="molecule type" value="Genomic_DNA"/>
</dbReference>
<dbReference type="Proteomes" id="UP000001542">
    <property type="component" value="Unassembled WGS sequence"/>
</dbReference>
<dbReference type="VEuPathDB" id="TrichDB:TVAG_232440"/>
<evidence type="ECO:0000313" key="1">
    <source>
        <dbReference type="EMBL" id="EAX90462.1"/>
    </source>
</evidence>
<dbReference type="RefSeq" id="XP_001303392.1">
    <property type="nucleotide sequence ID" value="XM_001303391.1"/>
</dbReference>
<reference evidence="1" key="2">
    <citation type="journal article" date="2007" name="Science">
        <title>Draft genome sequence of the sexually transmitted pathogen Trichomonas vaginalis.</title>
        <authorList>
            <person name="Carlton J.M."/>
            <person name="Hirt R.P."/>
            <person name="Silva J.C."/>
            <person name="Delcher A.L."/>
            <person name="Schatz M."/>
            <person name="Zhao Q."/>
            <person name="Wortman J.R."/>
            <person name="Bidwell S.L."/>
            <person name="Alsmark U.C.M."/>
            <person name="Besteiro S."/>
            <person name="Sicheritz-Ponten T."/>
            <person name="Noel C.J."/>
            <person name="Dacks J.B."/>
            <person name="Foster P.G."/>
            <person name="Simillion C."/>
            <person name="Van de Peer Y."/>
            <person name="Miranda-Saavedra D."/>
            <person name="Barton G.J."/>
            <person name="Westrop G.D."/>
            <person name="Mueller S."/>
            <person name="Dessi D."/>
            <person name="Fiori P.L."/>
            <person name="Ren Q."/>
            <person name="Paulsen I."/>
            <person name="Zhang H."/>
            <person name="Bastida-Corcuera F.D."/>
            <person name="Simoes-Barbosa A."/>
            <person name="Brown M.T."/>
            <person name="Hayes R.D."/>
            <person name="Mukherjee M."/>
            <person name="Okumura C.Y."/>
            <person name="Schneider R."/>
            <person name="Smith A.J."/>
            <person name="Vanacova S."/>
            <person name="Villalvazo M."/>
            <person name="Haas B.J."/>
            <person name="Pertea M."/>
            <person name="Feldblyum T.V."/>
            <person name="Utterback T.R."/>
            <person name="Shu C.L."/>
            <person name="Osoegawa K."/>
            <person name="de Jong P.J."/>
            <person name="Hrdy I."/>
            <person name="Horvathova L."/>
            <person name="Zubacova Z."/>
            <person name="Dolezal P."/>
            <person name="Malik S.B."/>
            <person name="Logsdon J.M. Jr."/>
            <person name="Henze K."/>
            <person name="Gupta A."/>
            <person name="Wang C.C."/>
            <person name="Dunne R.L."/>
            <person name="Upcroft J.A."/>
            <person name="Upcroft P."/>
            <person name="White O."/>
            <person name="Salzberg S.L."/>
            <person name="Tang P."/>
            <person name="Chiu C.-H."/>
            <person name="Lee Y.-S."/>
            <person name="Embley T.M."/>
            <person name="Coombs G.H."/>
            <person name="Mottram J.C."/>
            <person name="Tachezy J."/>
            <person name="Fraser-Liggett C.M."/>
            <person name="Johnson P.J."/>
        </authorList>
    </citation>
    <scope>NUCLEOTIDE SEQUENCE [LARGE SCALE GENOMIC DNA]</scope>
    <source>
        <strain evidence="1">G3</strain>
    </source>
</reference>
<gene>
    <name evidence="1" type="ORF">TVAG_232440</name>
</gene>